<feature type="domain" description="TehB/YeaR-like" evidence="1">
    <location>
        <begin position="18"/>
        <end position="96"/>
    </location>
</feature>
<dbReference type="OrthoDB" id="7282222at2"/>
<evidence type="ECO:0000259" key="1">
    <source>
        <dbReference type="Pfam" id="PF09313"/>
    </source>
</evidence>
<evidence type="ECO:0000313" key="3">
    <source>
        <dbReference type="Proteomes" id="UP000199647"/>
    </source>
</evidence>
<gene>
    <name evidence="2" type="ORF">SAMN05216548_10964</name>
</gene>
<evidence type="ECO:0000313" key="2">
    <source>
        <dbReference type="EMBL" id="SEQ93585.1"/>
    </source>
</evidence>
<keyword evidence="3" id="KW-1185">Reference proteome</keyword>
<reference evidence="2 3" key="1">
    <citation type="submission" date="2016-10" db="EMBL/GenBank/DDBJ databases">
        <authorList>
            <person name="de Groot N.N."/>
        </authorList>
    </citation>
    <scope>NUCLEOTIDE SEQUENCE [LARGE SCALE GENOMIC DNA]</scope>
    <source>
        <strain evidence="2 3">A52C2</strain>
    </source>
</reference>
<dbReference type="InterPro" id="IPR014710">
    <property type="entry name" value="RmlC-like_jellyroll"/>
</dbReference>
<dbReference type="EMBL" id="FOFG01000009">
    <property type="protein sequence ID" value="SEQ93585.1"/>
    <property type="molecule type" value="Genomic_DNA"/>
</dbReference>
<dbReference type="STRING" id="1855383.SAMN05216548_10964"/>
<dbReference type="Pfam" id="PF09313">
    <property type="entry name" value="TehB-like"/>
    <property type="match status" value="1"/>
</dbReference>
<dbReference type="SUPFAM" id="SSF51197">
    <property type="entry name" value="Clavaminate synthase-like"/>
    <property type="match status" value="1"/>
</dbReference>
<protein>
    <submittedName>
        <fullName evidence="2">Uncharacterized protein, possibly involved in tellurite resistance</fullName>
    </submittedName>
</protein>
<proteinExistence type="predicted"/>
<dbReference type="InterPro" id="IPR015392">
    <property type="entry name" value="TehB/YeaR-like_dom"/>
</dbReference>
<dbReference type="Gene3D" id="2.60.120.10">
    <property type="entry name" value="Jelly Rolls"/>
    <property type="match status" value="1"/>
</dbReference>
<dbReference type="RefSeq" id="WP_092497300.1">
    <property type="nucleotide sequence ID" value="NZ_FOFG01000009.1"/>
</dbReference>
<name>A0A1H9K420_9HYPH</name>
<dbReference type="Proteomes" id="UP000199647">
    <property type="component" value="Unassembled WGS sequence"/>
</dbReference>
<accession>A0A1H9K420</accession>
<sequence>METQQNPDRLPDGFESYRRTDLFTEATLPAGLRKDHGNKADVWGVIHVVGGTLRYRVTDRRRDALDATLTPESGPGLVEPTILHSVEPMGPVAFYVEFHRPATEPMPLCREELRAREENRLRAEEE</sequence>
<organism evidence="2 3">
    <name type="scientific">Faunimonas pinastri</name>
    <dbReference type="NCBI Taxonomy" id="1855383"/>
    <lineage>
        <taxon>Bacteria</taxon>
        <taxon>Pseudomonadati</taxon>
        <taxon>Pseudomonadota</taxon>
        <taxon>Alphaproteobacteria</taxon>
        <taxon>Hyphomicrobiales</taxon>
        <taxon>Afifellaceae</taxon>
        <taxon>Faunimonas</taxon>
    </lineage>
</organism>
<dbReference type="AlphaFoldDB" id="A0A1H9K420"/>